<sequence length="111" mass="13233">MRRLIVNQEEEERTSVNEQGKERLKCRQNEVQPDLRMQRSYDYNRHAFQYNPADDYNLCLQIANKILHQLRMSSPNQSVAASFDVELRREQSYNTTDLLSYVSRKPKLIPN</sequence>
<gene>
    <name evidence="2" type="ORF">OFLC_LOCUS5027</name>
</gene>
<organism evidence="4">
    <name type="scientific">Onchocerca flexuosa</name>
    <dbReference type="NCBI Taxonomy" id="387005"/>
    <lineage>
        <taxon>Eukaryota</taxon>
        <taxon>Metazoa</taxon>
        <taxon>Ecdysozoa</taxon>
        <taxon>Nematoda</taxon>
        <taxon>Chromadorea</taxon>
        <taxon>Rhabditida</taxon>
        <taxon>Spirurina</taxon>
        <taxon>Spiruromorpha</taxon>
        <taxon>Filarioidea</taxon>
        <taxon>Onchocercidae</taxon>
        <taxon>Onchocerca</taxon>
    </lineage>
</organism>
<proteinExistence type="predicted"/>
<evidence type="ECO:0000256" key="1">
    <source>
        <dbReference type="SAM" id="MobiDB-lite"/>
    </source>
</evidence>
<protein>
    <submittedName>
        <fullName evidence="2 4">Uncharacterized protein</fullName>
    </submittedName>
</protein>
<feature type="region of interest" description="Disordered" evidence="1">
    <location>
        <begin position="1"/>
        <end position="28"/>
    </location>
</feature>
<evidence type="ECO:0000313" key="3">
    <source>
        <dbReference type="Proteomes" id="UP000267606"/>
    </source>
</evidence>
<reference evidence="4" key="1">
    <citation type="submission" date="2016-06" db="UniProtKB">
        <authorList>
            <consortium name="WormBaseParasite"/>
        </authorList>
    </citation>
    <scope>IDENTIFICATION</scope>
</reference>
<reference evidence="2 3" key="2">
    <citation type="submission" date="2018-11" db="EMBL/GenBank/DDBJ databases">
        <authorList>
            <consortium name="Pathogen Informatics"/>
        </authorList>
    </citation>
    <scope>NUCLEOTIDE SEQUENCE [LARGE SCALE GENOMIC DNA]</scope>
</reference>
<dbReference type="WBParaSite" id="OFLC_0000502601-mRNA-1">
    <property type="protein sequence ID" value="OFLC_0000502601-mRNA-1"/>
    <property type="gene ID" value="OFLC_0000502601"/>
</dbReference>
<evidence type="ECO:0000313" key="2">
    <source>
        <dbReference type="EMBL" id="VDO41814.1"/>
    </source>
</evidence>
<keyword evidence="3" id="KW-1185">Reference proteome</keyword>
<accession>A0A183HC15</accession>
<dbReference type="STRING" id="387005.A0A183HC15"/>
<dbReference type="AlphaFoldDB" id="A0A183HC15"/>
<dbReference type="Proteomes" id="UP000267606">
    <property type="component" value="Unassembled WGS sequence"/>
</dbReference>
<dbReference type="EMBL" id="UZAJ01004118">
    <property type="protein sequence ID" value="VDO41814.1"/>
    <property type="molecule type" value="Genomic_DNA"/>
</dbReference>
<feature type="compositionally biased region" description="Basic and acidic residues" evidence="1">
    <location>
        <begin position="13"/>
        <end position="28"/>
    </location>
</feature>
<name>A0A183HC15_9BILA</name>
<evidence type="ECO:0000313" key="4">
    <source>
        <dbReference type="WBParaSite" id="OFLC_0000502601-mRNA-1"/>
    </source>
</evidence>